<evidence type="ECO:0000256" key="4">
    <source>
        <dbReference type="ARBA" id="ARBA00022912"/>
    </source>
</evidence>
<dbReference type="CDD" id="cd16343">
    <property type="entry name" value="LMWPTP"/>
    <property type="match status" value="1"/>
</dbReference>
<dbReference type="InterPro" id="IPR023485">
    <property type="entry name" value="Ptyr_pPase"/>
</dbReference>
<dbReference type="PANTHER" id="PTHR11717:SF7">
    <property type="entry name" value="LOW MOLECULAR WEIGHT PHOSPHOTYROSINE PROTEIN PHOSPHATASE"/>
    <property type="match status" value="1"/>
</dbReference>
<feature type="active site" description="Nucleophile" evidence="5">
    <location>
        <position position="9"/>
    </location>
</feature>
<dbReference type="AlphaFoldDB" id="A0A2R8AGS4"/>
<reference evidence="7 8" key="1">
    <citation type="submission" date="2018-03" db="EMBL/GenBank/DDBJ databases">
        <authorList>
            <person name="Keele B.F."/>
        </authorList>
    </citation>
    <scope>NUCLEOTIDE SEQUENCE [LARGE SCALE GENOMIC DNA]</scope>
    <source>
        <strain evidence="7 8">CECT 8811</strain>
    </source>
</reference>
<evidence type="ECO:0000256" key="5">
    <source>
        <dbReference type="PIRSR" id="PIRSR617867-1"/>
    </source>
</evidence>
<dbReference type="Proteomes" id="UP000244911">
    <property type="component" value="Unassembled WGS sequence"/>
</dbReference>
<comment type="similarity">
    <text evidence="1">Belongs to the low molecular weight phosphotyrosine protein phosphatase family.</text>
</comment>
<evidence type="ECO:0000313" key="8">
    <source>
        <dbReference type="Proteomes" id="UP000244911"/>
    </source>
</evidence>
<evidence type="ECO:0000256" key="3">
    <source>
        <dbReference type="ARBA" id="ARBA00022801"/>
    </source>
</evidence>
<keyword evidence="3 7" id="KW-0378">Hydrolase</keyword>
<evidence type="ECO:0000256" key="2">
    <source>
        <dbReference type="ARBA" id="ARBA00013064"/>
    </source>
</evidence>
<keyword evidence="4" id="KW-0904">Protein phosphatase</keyword>
<proteinExistence type="inferred from homology"/>
<protein>
    <recommendedName>
        <fullName evidence="2">protein-tyrosine-phosphatase</fullName>
        <ecNumber evidence="2">3.1.3.48</ecNumber>
    </recommendedName>
</protein>
<keyword evidence="8" id="KW-1185">Reference proteome</keyword>
<dbReference type="GO" id="GO:0004725">
    <property type="term" value="F:protein tyrosine phosphatase activity"/>
    <property type="evidence" value="ECO:0007669"/>
    <property type="project" value="UniProtKB-EC"/>
</dbReference>
<dbReference type="EMBL" id="OMOI01000001">
    <property type="protein sequence ID" value="SPF75208.1"/>
    <property type="molecule type" value="Genomic_DNA"/>
</dbReference>
<dbReference type="SMART" id="SM00226">
    <property type="entry name" value="LMWPc"/>
    <property type="match status" value="1"/>
</dbReference>
<gene>
    <name evidence="7" type="primary">yfkJ</name>
    <name evidence="7" type="ORF">ALP8811_00193</name>
</gene>
<dbReference type="RefSeq" id="WP_108855328.1">
    <property type="nucleotide sequence ID" value="NZ_OMOI01000001.1"/>
</dbReference>
<dbReference type="SUPFAM" id="SSF52788">
    <property type="entry name" value="Phosphotyrosine protein phosphatases I"/>
    <property type="match status" value="1"/>
</dbReference>
<dbReference type="InterPro" id="IPR036196">
    <property type="entry name" value="Ptyr_pPase_sf"/>
</dbReference>
<accession>A0A2R8AGS4</accession>
<organism evidence="7 8">
    <name type="scientific">Aliiroseovarius pelagivivens</name>
    <dbReference type="NCBI Taxonomy" id="1639690"/>
    <lineage>
        <taxon>Bacteria</taxon>
        <taxon>Pseudomonadati</taxon>
        <taxon>Pseudomonadota</taxon>
        <taxon>Alphaproteobacteria</taxon>
        <taxon>Rhodobacterales</taxon>
        <taxon>Paracoccaceae</taxon>
        <taxon>Aliiroseovarius</taxon>
    </lineage>
</organism>
<dbReference type="InterPro" id="IPR050438">
    <property type="entry name" value="LMW_PTPase"/>
</dbReference>
<dbReference type="EC" id="3.1.3.48" evidence="2"/>
<evidence type="ECO:0000313" key="7">
    <source>
        <dbReference type="EMBL" id="SPF75208.1"/>
    </source>
</evidence>
<feature type="active site" evidence="5">
    <location>
        <position position="15"/>
    </location>
</feature>
<dbReference type="Pfam" id="PF01451">
    <property type="entry name" value="LMWPc"/>
    <property type="match status" value="1"/>
</dbReference>
<dbReference type="PRINTS" id="PR00719">
    <property type="entry name" value="LMWPTPASE"/>
</dbReference>
<feature type="active site" description="Proton donor" evidence="5">
    <location>
        <position position="124"/>
    </location>
</feature>
<dbReference type="InterPro" id="IPR017867">
    <property type="entry name" value="Tyr_phospatase_low_mol_wt"/>
</dbReference>
<sequence length="150" mass="16480">MITRVLFVCLGNICRSPSAEGVFRALAGQAGLTVETDSAGTSDWHVGDAPYAPMQSAAKSRGFDLSDLRARQFTARDFEEFDLIIGMDDSNIDNIERLRPSGSQTPVQLFTDFAPETGMDHVPDPYYTRDFDQTLDLVQTASLGLIKQLS</sequence>
<dbReference type="PANTHER" id="PTHR11717">
    <property type="entry name" value="LOW MOLECULAR WEIGHT PROTEIN TYROSINE PHOSPHATASE"/>
    <property type="match status" value="1"/>
</dbReference>
<dbReference type="Gene3D" id="3.40.50.2300">
    <property type="match status" value="1"/>
</dbReference>
<evidence type="ECO:0000259" key="6">
    <source>
        <dbReference type="SMART" id="SM00226"/>
    </source>
</evidence>
<feature type="domain" description="Phosphotyrosine protein phosphatase I" evidence="6">
    <location>
        <begin position="3"/>
        <end position="148"/>
    </location>
</feature>
<evidence type="ECO:0000256" key="1">
    <source>
        <dbReference type="ARBA" id="ARBA00011063"/>
    </source>
</evidence>
<name>A0A2R8AGS4_9RHOB</name>
<dbReference type="OrthoDB" id="9784339at2"/>